<sequence length="289" mass="31387">MFQDRISAIKFDGIVRLIVIPIGMLLIVSVVVPGATDALMKLLPNHDPEQLVSIHAMLAMIANVVVTLGLFMLVGRLKLVDLGFTRRAAVSKSFIGLFAGFGAMTVVALIVYLLGGVTIDYNFNAQSALALSIGVIFFIFQGTFEEIVYRGYLMPHFAKYRGIIFSIITSSMLFTLLHALNPGIKPLPILNLFLASVVFSLMYYAWGNMWLIGFAHGIWNFSQGLIYGSMVSGLTLTNSAFVSTPVAGKELVSGGAFGFEGSIFTSLLGLIIITLLIFKIRSKSSQLAK</sequence>
<dbReference type="RefSeq" id="WP_252673907.1">
    <property type="nucleotide sequence ID" value="NZ_CP099547.1"/>
</dbReference>
<dbReference type="EMBL" id="CP099547">
    <property type="protein sequence ID" value="USR80057.1"/>
    <property type="molecule type" value="Genomic_DNA"/>
</dbReference>
<dbReference type="PANTHER" id="PTHR39430:SF1">
    <property type="entry name" value="PROTEASE"/>
    <property type="match status" value="1"/>
</dbReference>
<evidence type="ECO:0000313" key="4">
    <source>
        <dbReference type="Proteomes" id="UP001056109"/>
    </source>
</evidence>
<dbReference type="Proteomes" id="UP001056109">
    <property type="component" value="Chromosome"/>
</dbReference>
<dbReference type="InterPro" id="IPR003675">
    <property type="entry name" value="Rce1/LyrA-like_dom"/>
</dbReference>
<keyword evidence="4" id="KW-1185">Reference proteome</keyword>
<feature type="transmembrane region" description="Helical" evidence="1">
    <location>
        <begin position="94"/>
        <end position="115"/>
    </location>
</feature>
<reference evidence="3" key="1">
    <citation type="submission" date="2022-06" db="EMBL/GenBank/DDBJ databases">
        <title>Complete Genome Sequence of Arcanobacterium pinnipediorum strain DSM 28752 isolated from a harbour seal.</title>
        <authorList>
            <person name="Borowiak M."/>
            <person name="Kreitlow A."/>
            <person name="Alssahen M."/>
            <person name="Malorny B."/>
            <person name="Laemmler C."/>
            <person name="Prenger-Berninghoff E."/>
            <person name="Siebert U."/>
            <person name="Ploetz M."/>
            <person name="Abdulmawjood A."/>
        </authorList>
    </citation>
    <scope>NUCLEOTIDE SEQUENCE</scope>
    <source>
        <strain evidence="3">DSM 28752</strain>
    </source>
</reference>
<keyword evidence="1" id="KW-1133">Transmembrane helix</keyword>
<keyword evidence="3" id="KW-0645">Protease</keyword>
<feature type="transmembrane region" description="Helical" evidence="1">
    <location>
        <begin position="14"/>
        <end position="32"/>
    </location>
</feature>
<keyword evidence="1" id="KW-0472">Membrane</keyword>
<evidence type="ECO:0000259" key="2">
    <source>
        <dbReference type="Pfam" id="PF02517"/>
    </source>
</evidence>
<evidence type="ECO:0000313" key="3">
    <source>
        <dbReference type="EMBL" id="USR80057.1"/>
    </source>
</evidence>
<feature type="transmembrane region" description="Helical" evidence="1">
    <location>
        <begin position="256"/>
        <end position="278"/>
    </location>
</feature>
<feature type="transmembrane region" description="Helical" evidence="1">
    <location>
        <begin position="160"/>
        <end position="180"/>
    </location>
</feature>
<feature type="transmembrane region" description="Helical" evidence="1">
    <location>
        <begin position="121"/>
        <end position="140"/>
    </location>
</feature>
<dbReference type="PANTHER" id="PTHR39430">
    <property type="entry name" value="MEMBRANE-ASSOCIATED PROTEASE-RELATED"/>
    <property type="match status" value="1"/>
</dbReference>
<keyword evidence="3" id="KW-0378">Hydrolase</keyword>
<accession>A0ABY5AIL1</accession>
<feature type="domain" description="CAAX prenyl protease 2/Lysostaphin resistance protein A-like" evidence="2">
    <location>
        <begin position="131"/>
        <end position="221"/>
    </location>
</feature>
<name>A0ABY5AIL1_9ACTO</name>
<feature type="transmembrane region" description="Helical" evidence="1">
    <location>
        <begin position="52"/>
        <end position="74"/>
    </location>
</feature>
<keyword evidence="1" id="KW-0812">Transmembrane</keyword>
<dbReference type="Pfam" id="PF02517">
    <property type="entry name" value="Rce1-like"/>
    <property type="match status" value="1"/>
</dbReference>
<organism evidence="3 4">
    <name type="scientific">Arcanobacterium pinnipediorum</name>
    <dbReference type="NCBI Taxonomy" id="1503041"/>
    <lineage>
        <taxon>Bacteria</taxon>
        <taxon>Bacillati</taxon>
        <taxon>Actinomycetota</taxon>
        <taxon>Actinomycetes</taxon>
        <taxon>Actinomycetales</taxon>
        <taxon>Actinomycetaceae</taxon>
        <taxon>Arcanobacterium</taxon>
    </lineage>
</organism>
<proteinExistence type="predicted"/>
<feature type="transmembrane region" description="Helical" evidence="1">
    <location>
        <begin position="218"/>
        <end position="236"/>
    </location>
</feature>
<gene>
    <name evidence="3" type="ORF">NG665_03520</name>
</gene>
<feature type="transmembrane region" description="Helical" evidence="1">
    <location>
        <begin position="186"/>
        <end position="206"/>
    </location>
</feature>
<keyword evidence="3" id="KW-0482">Metalloprotease</keyword>
<dbReference type="GO" id="GO:0008237">
    <property type="term" value="F:metallopeptidase activity"/>
    <property type="evidence" value="ECO:0007669"/>
    <property type="project" value="UniProtKB-KW"/>
</dbReference>
<protein>
    <submittedName>
        <fullName evidence="3">CPBP family intramembrane metalloprotease</fullName>
    </submittedName>
</protein>
<evidence type="ECO:0000256" key="1">
    <source>
        <dbReference type="SAM" id="Phobius"/>
    </source>
</evidence>